<comment type="caution">
    <text evidence="2">The sequence shown here is derived from an EMBL/GenBank/DDBJ whole genome shotgun (WGS) entry which is preliminary data.</text>
</comment>
<dbReference type="PIRSF" id="PIRSF021320">
    <property type="entry name" value="DUF984"/>
    <property type="match status" value="1"/>
</dbReference>
<dbReference type="Pfam" id="PF04266">
    <property type="entry name" value="ASCH"/>
    <property type="match status" value="1"/>
</dbReference>
<accession>A0ABS7QFH1</accession>
<evidence type="ECO:0000313" key="3">
    <source>
        <dbReference type="Proteomes" id="UP000778578"/>
    </source>
</evidence>
<dbReference type="PANTHER" id="PTHR39203">
    <property type="entry name" value="CYTOPLASMIC PROTEIN-RELATED"/>
    <property type="match status" value="1"/>
</dbReference>
<keyword evidence="3" id="KW-1185">Reference proteome</keyword>
<proteinExistence type="predicted"/>
<dbReference type="EMBL" id="JAINZZ010000058">
    <property type="protein sequence ID" value="MBY8881918.1"/>
    <property type="molecule type" value="Genomic_DNA"/>
</dbReference>
<dbReference type="Gene3D" id="3.10.400.10">
    <property type="entry name" value="Sulfate adenylyltransferase"/>
    <property type="match status" value="1"/>
</dbReference>
<reference evidence="2 3" key="1">
    <citation type="submission" date="2021-08" db="EMBL/GenBank/DDBJ databases">
        <title>WGS of actinomycetes from Thailand.</title>
        <authorList>
            <person name="Thawai C."/>
        </authorList>
    </citation>
    <scope>NUCLEOTIDE SEQUENCE [LARGE SCALE GENOMIC DNA]</scope>
    <source>
        <strain evidence="2 3">PLK6-54</strain>
    </source>
</reference>
<dbReference type="InterPro" id="IPR015947">
    <property type="entry name" value="PUA-like_sf"/>
</dbReference>
<dbReference type="SUPFAM" id="SSF88697">
    <property type="entry name" value="PUA domain-like"/>
    <property type="match status" value="1"/>
</dbReference>
<evidence type="ECO:0000259" key="1">
    <source>
        <dbReference type="SMART" id="SM01022"/>
    </source>
</evidence>
<dbReference type="RefSeq" id="WP_222968022.1">
    <property type="nucleotide sequence ID" value="NZ_JAINZZ010000058.1"/>
</dbReference>
<dbReference type="SMART" id="SM01022">
    <property type="entry name" value="ASCH"/>
    <property type="match status" value="1"/>
</dbReference>
<feature type="domain" description="ASCH" evidence="1">
    <location>
        <begin position="13"/>
        <end position="139"/>
    </location>
</feature>
<dbReference type="Proteomes" id="UP000778578">
    <property type="component" value="Unassembled WGS sequence"/>
</dbReference>
<dbReference type="InterPro" id="IPR007374">
    <property type="entry name" value="ASCH_domain"/>
</dbReference>
<gene>
    <name evidence="2" type="ORF">K7862_30430</name>
</gene>
<dbReference type="CDD" id="cd06553">
    <property type="entry name" value="ASCH_Ef3133_like"/>
    <property type="match status" value="1"/>
</dbReference>
<evidence type="ECO:0000313" key="2">
    <source>
        <dbReference type="EMBL" id="MBY8881918.1"/>
    </source>
</evidence>
<name>A0ABS7QFH1_9ACTN</name>
<organism evidence="2 3">
    <name type="scientific">Actinacidiphila acidipaludis</name>
    <dbReference type="NCBI Taxonomy" id="2873382"/>
    <lineage>
        <taxon>Bacteria</taxon>
        <taxon>Bacillati</taxon>
        <taxon>Actinomycetota</taxon>
        <taxon>Actinomycetes</taxon>
        <taxon>Kitasatosporales</taxon>
        <taxon>Streptomycetaceae</taxon>
        <taxon>Actinacidiphila</taxon>
    </lineage>
</organism>
<protein>
    <submittedName>
        <fullName evidence="2">ASCH domain-containing protein</fullName>
    </submittedName>
</protein>
<dbReference type="InterPro" id="IPR009326">
    <property type="entry name" value="DUF984"/>
</dbReference>
<sequence>MTQDITGLAVAEFGFPGPLRDKLVAAILSGAKTSTTGLLAAYEAEGEALPEPGSRSVVVDSQERPVAVIEVDEVRVVPIGEVDLAHAVDEGEGDTSLDTWRAAHERFFTSEPMREILGDPGFTITDATPVVLERFRLVARLT</sequence>
<dbReference type="PANTHER" id="PTHR39203:SF1">
    <property type="entry name" value="CYTOPLASMIC PROTEIN"/>
    <property type="match status" value="1"/>
</dbReference>